<evidence type="ECO:0000259" key="1">
    <source>
        <dbReference type="Pfam" id="PF04542"/>
    </source>
</evidence>
<dbReference type="GO" id="GO:0006352">
    <property type="term" value="P:DNA-templated transcription initiation"/>
    <property type="evidence" value="ECO:0007669"/>
    <property type="project" value="InterPro"/>
</dbReference>
<dbReference type="EMBL" id="CP020814">
    <property type="protein sequence ID" value="ARK31363.1"/>
    <property type="molecule type" value="Genomic_DNA"/>
</dbReference>
<dbReference type="Proteomes" id="UP000193006">
    <property type="component" value="Chromosome"/>
</dbReference>
<sequence length="60" mass="7334">MRDETNTEEEIRNIYQLHYKDVYRFIVSFTKTQDEAEDLTQEVFIRSFCLWHLINVSFGN</sequence>
<keyword evidence="3" id="KW-1185">Reference proteome</keyword>
<dbReference type="Pfam" id="PF04542">
    <property type="entry name" value="Sigma70_r2"/>
    <property type="match status" value="1"/>
</dbReference>
<dbReference type="InterPro" id="IPR007627">
    <property type="entry name" value="RNA_pol_sigma70_r2"/>
</dbReference>
<dbReference type="SUPFAM" id="SSF88946">
    <property type="entry name" value="Sigma2 domain of RNA polymerase sigma factors"/>
    <property type="match status" value="1"/>
</dbReference>
<feature type="domain" description="RNA polymerase sigma-70 region 2" evidence="1">
    <location>
        <begin position="14"/>
        <end position="47"/>
    </location>
</feature>
<protein>
    <submittedName>
        <fullName evidence="2">RNA polymerase sigma factor SigM</fullName>
    </submittedName>
</protein>
<dbReference type="InterPro" id="IPR013325">
    <property type="entry name" value="RNA_pol_sigma_r2"/>
</dbReference>
<reference evidence="2 3" key="1">
    <citation type="submission" date="2017-04" db="EMBL/GenBank/DDBJ databases">
        <title>Bacillus krulwichiae AM31D Genome sequencing and assembly.</title>
        <authorList>
            <person name="Krulwich T.A."/>
            <person name="Anastor L."/>
            <person name="Ehrlich R."/>
            <person name="Ehrlich G.D."/>
            <person name="Janto B."/>
        </authorList>
    </citation>
    <scope>NUCLEOTIDE SEQUENCE [LARGE SCALE GENOMIC DNA]</scope>
    <source>
        <strain evidence="2 3">AM31D</strain>
    </source>
</reference>
<dbReference type="Gene3D" id="1.10.1740.10">
    <property type="match status" value="1"/>
</dbReference>
<proteinExistence type="predicted"/>
<gene>
    <name evidence="2" type="primary">sigM</name>
    <name evidence="2" type="ORF">BkAM31D_16715</name>
</gene>
<dbReference type="STRING" id="199441.BkAM31D_16715"/>
<dbReference type="GO" id="GO:0003700">
    <property type="term" value="F:DNA-binding transcription factor activity"/>
    <property type="evidence" value="ECO:0007669"/>
    <property type="project" value="InterPro"/>
</dbReference>
<dbReference type="KEGG" id="bkw:BkAM31D_16715"/>
<dbReference type="RefSeq" id="WP_066159192.1">
    <property type="nucleotide sequence ID" value="NZ_CP020814.1"/>
</dbReference>
<name>A0A1X9MGW6_9BACI</name>
<accession>A0A1X9MGW6</accession>
<evidence type="ECO:0000313" key="3">
    <source>
        <dbReference type="Proteomes" id="UP000193006"/>
    </source>
</evidence>
<evidence type="ECO:0000313" key="2">
    <source>
        <dbReference type="EMBL" id="ARK31363.1"/>
    </source>
</evidence>
<organism evidence="2 3">
    <name type="scientific">Halalkalibacter krulwichiae</name>
    <dbReference type="NCBI Taxonomy" id="199441"/>
    <lineage>
        <taxon>Bacteria</taxon>
        <taxon>Bacillati</taxon>
        <taxon>Bacillota</taxon>
        <taxon>Bacilli</taxon>
        <taxon>Bacillales</taxon>
        <taxon>Bacillaceae</taxon>
        <taxon>Halalkalibacter</taxon>
    </lineage>
</organism>
<dbReference type="AlphaFoldDB" id="A0A1X9MGW6"/>